<dbReference type="InterPro" id="IPR005653">
    <property type="entry name" value="OstA-like_N"/>
</dbReference>
<keyword evidence="2" id="KW-0732">Signal</keyword>
<dbReference type="GO" id="GO:0030288">
    <property type="term" value="C:outer membrane-bounded periplasmic space"/>
    <property type="evidence" value="ECO:0007669"/>
    <property type="project" value="TreeGrafter"/>
</dbReference>
<accession>A0A6I6D3W2</accession>
<dbReference type="GO" id="GO:0043165">
    <property type="term" value="P:Gram-negative-bacterium-type cell outer membrane assembly"/>
    <property type="evidence" value="ECO:0007669"/>
    <property type="project" value="UniProtKB-UniRule"/>
</dbReference>
<comment type="similarity">
    <text evidence="4">Belongs to the LptA family.</text>
</comment>
<reference evidence="7 8" key="1">
    <citation type="submission" date="2019-11" db="EMBL/GenBank/DDBJ databases">
        <authorList>
            <person name="Zhang J."/>
            <person name="Sun C."/>
        </authorList>
    </citation>
    <scope>NUCLEOTIDE SEQUENCE [LARGE SCALE GENOMIC DNA]</scope>
    <source>
        <strain evidence="8">sp2</strain>
    </source>
</reference>
<dbReference type="InterPro" id="IPR052037">
    <property type="entry name" value="LPS_export_LptA"/>
</dbReference>
<dbReference type="GO" id="GO:0001530">
    <property type="term" value="F:lipopolysaccharide binding"/>
    <property type="evidence" value="ECO:0007669"/>
    <property type="project" value="InterPro"/>
</dbReference>
<evidence type="ECO:0000256" key="2">
    <source>
        <dbReference type="ARBA" id="ARBA00022729"/>
    </source>
</evidence>
<comment type="function">
    <text evidence="4">Involved in the assembly of lipopolysaccharide (LPS). Required for the translocation of LPS from the inner membrane to the outer membrane. May form a bridge between the inner membrane and the outer membrane, via interactions with LptC and LptD, thereby facilitating LPS transfer across the periplasm.</text>
</comment>
<feature type="domain" description="Organic solvent tolerance-like N-terminal" evidence="6">
    <location>
        <begin position="54"/>
        <end position="163"/>
    </location>
</feature>
<keyword evidence="3 4" id="KW-0574">Periplasm</keyword>
<dbReference type="PANTHER" id="PTHR36504:SF1">
    <property type="entry name" value="LIPOPOLYSACCHARIDE EXPORT SYSTEM PROTEIN LPTA"/>
    <property type="match status" value="1"/>
</dbReference>
<dbReference type="Gene3D" id="2.60.450.10">
    <property type="entry name" value="Lipopolysaccharide (LPS) transport protein A like domain"/>
    <property type="match status" value="1"/>
</dbReference>
<evidence type="ECO:0000256" key="3">
    <source>
        <dbReference type="ARBA" id="ARBA00022764"/>
    </source>
</evidence>
<evidence type="ECO:0000313" key="8">
    <source>
        <dbReference type="Proteomes" id="UP000427716"/>
    </source>
</evidence>
<dbReference type="KEGG" id="ghl:GM160_06885"/>
<dbReference type="InterPro" id="IPR014340">
    <property type="entry name" value="LptA"/>
</dbReference>
<evidence type="ECO:0000256" key="1">
    <source>
        <dbReference type="ARBA" id="ARBA00022448"/>
    </source>
</evidence>
<keyword evidence="1 4" id="KW-0813">Transport</keyword>
<dbReference type="GO" id="GO:0015920">
    <property type="term" value="P:lipopolysaccharide transport"/>
    <property type="evidence" value="ECO:0007669"/>
    <property type="project" value="UniProtKB-UniRule"/>
</dbReference>
<dbReference type="HAMAP" id="MF_01914">
    <property type="entry name" value="LPS_assembly_LptA"/>
    <property type="match status" value="1"/>
</dbReference>
<evidence type="ECO:0000256" key="4">
    <source>
        <dbReference type="HAMAP-Rule" id="MF_01914"/>
    </source>
</evidence>
<name>A0A6I6D3W2_9GAMM</name>
<dbReference type="Proteomes" id="UP000427716">
    <property type="component" value="Chromosome"/>
</dbReference>
<gene>
    <name evidence="4 7" type="primary">lptA</name>
    <name evidence="7" type="ORF">GM160_06885</name>
</gene>
<protein>
    <recommendedName>
        <fullName evidence="4">Lipopolysaccharide export system protein LptA</fullName>
    </recommendedName>
</protein>
<comment type="subunit">
    <text evidence="4">Component of the lipopolysaccharide transport and assembly complex.</text>
</comment>
<keyword evidence="8" id="KW-1185">Reference proteome</keyword>
<proteinExistence type="inferred from homology"/>
<sequence>MQITATSPHASRARSPRLAGRVVGVAIGLAIGLPMGLGSAPALAAQADRNQPVKVQADKKVTKYQEGTSVYTGDVVIDQGSLHATGQRATLYLEDGELVRAVLEGRPATFRERDEEGNWVEGEALQADYRTAEGTVVLTDEAWLKRSGDEIRSDRITYDLATEVVEAGEEGGKSRVEMTLQPRNKEGGNGGD</sequence>
<organism evidence="7 8">
    <name type="scientific">Guyparkeria halophila</name>
    <dbReference type="NCBI Taxonomy" id="47960"/>
    <lineage>
        <taxon>Bacteria</taxon>
        <taxon>Pseudomonadati</taxon>
        <taxon>Pseudomonadota</taxon>
        <taxon>Gammaproteobacteria</taxon>
        <taxon>Chromatiales</taxon>
        <taxon>Thioalkalibacteraceae</taxon>
        <taxon>Guyparkeria</taxon>
    </lineage>
</organism>
<dbReference type="GO" id="GO:0009279">
    <property type="term" value="C:cell outer membrane"/>
    <property type="evidence" value="ECO:0007669"/>
    <property type="project" value="TreeGrafter"/>
</dbReference>
<dbReference type="Pfam" id="PF03968">
    <property type="entry name" value="LptD_N"/>
    <property type="match status" value="1"/>
</dbReference>
<feature type="region of interest" description="Disordered" evidence="5">
    <location>
        <begin position="167"/>
        <end position="192"/>
    </location>
</feature>
<dbReference type="GO" id="GO:0017089">
    <property type="term" value="F:glycolipid transfer activity"/>
    <property type="evidence" value="ECO:0007669"/>
    <property type="project" value="TreeGrafter"/>
</dbReference>
<dbReference type="EMBL" id="CP046415">
    <property type="protein sequence ID" value="QGT78643.1"/>
    <property type="molecule type" value="Genomic_DNA"/>
</dbReference>
<dbReference type="PANTHER" id="PTHR36504">
    <property type="entry name" value="LIPOPOLYSACCHARIDE EXPORT SYSTEM PROTEIN LPTA"/>
    <property type="match status" value="1"/>
</dbReference>
<evidence type="ECO:0000259" key="6">
    <source>
        <dbReference type="Pfam" id="PF03968"/>
    </source>
</evidence>
<comment type="subcellular location">
    <subcellularLocation>
        <location evidence="4">Periplasm</location>
    </subcellularLocation>
</comment>
<evidence type="ECO:0000256" key="5">
    <source>
        <dbReference type="SAM" id="MobiDB-lite"/>
    </source>
</evidence>
<dbReference type="NCBIfam" id="TIGR03002">
    <property type="entry name" value="outer_YhbN_LptA"/>
    <property type="match status" value="1"/>
</dbReference>
<dbReference type="AlphaFoldDB" id="A0A6I6D3W2"/>
<evidence type="ECO:0000313" key="7">
    <source>
        <dbReference type="EMBL" id="QGT78643.1"/>
    </source>
</evidence>